<name>A0AA94L2K2_DESDE</name>
<feature type="transmembrane region" description="Helical" evidence="5">
    <location>
        <begin position="151"/>
        <end position="170"/>
    </location>
</feature>
<dbReference type="PANTHER" id="PTHR30249">
    <property type="entry name" value="PUTATIVE SEROTONIN TRANSPORTER"/>
    <property type="match status" value="1"/>
</dbReference>
<protein>
    <submittedName>
        <fullName evidence="6">TIGR00659 family protein</fullName>
    </submittedName>
</protein>
<dbReference type="AlphaFoldDB" id="A0AA94L2K2"/>
<dbReference type="PANTHER" id="PTHR30249:SF0">
    <property type="entry name" value="PLASTIDAL GLYCOLATE_GLYCERATE TRANSLOCATOR 1, CHLOROPLASTIC"/>
    <property type="match status" value="1"/>
</dbReference>
<feature type="transmembrane region" description="Helical" evidence="5">
    <location>
        <begin position="34"/>
        <end position="59"/>
    </location>
</feature>
<dbReference type="InterPro" id="IPR007300">
    <property type="entry name" value="CidB/LrgB"/>
</dbReference>
<comment type="caution">
    <text evidence="6">The sequence shown here is derived from an EMBL/GenBank/DDBJ whole genome shotgun (WGS) entry which is preliminary data.</text>
</comment>
<evidence type="ECO:0000256" key="1">
    <source>
        <dbReference type="ARBA" id="ARBA00004141"/>
    </source>
</evidence>
<feature type="transmembrane region" description="Helical" evidence="5">
    <location>
        <begin position="65"/>
        <end position="84"/>
    </location>
</feature>
<organism evidence="6 7">
    <name type="scientific">Desulfovibrio desulfuricans</name>
    <dbReference type="NCBI Taxonomy" id="876"/>
    <lineage>
        <taxon>Bacteria</taxon>
        <taxon>Pseudomonadati</taxon>
        <taxon>Thermodesulfobacteriota</taxon>
        <taxon>Desulfovibrionia</taxon>
        <taxon>Desulfovibrionales</taxon>
        <taxon>Desulfovibrionaceae</taxon>
        <taxon>Desulfovibrio</taxon>
    </lineage>
</organism>
<evidence type="ECO:0000313" key="7">
    <source>
        <dbReference type="Proteomes" id="UP000182680"/>
    </source>
</evidence>
<feature type="transmembrane region" description="Helical" evidence="5">
    <location>
        <begin position="208"/>
        <end position="231"/>
    </location>
</feature>
<dbReference type="EMBL" id="FPIW01000032">
    <property type="protein sequence ID" value="SFW55688.1"/>
    <property type="molecule type" value="Genomic_DNA"/>
</dbReference>
<feature type="transmembrane region" description="Helical" evidence="5">
    <location>
        <begin position="6"/>
        <end position="27"/>
    </location>
</feature>
<evidence type="ECO:0000256" key="3">
    <source>
        <dbReference type="ARBA" id="ARBA00022989"/>
    </source>
</evidence>
<sequence length="237" mass="24485">MQSYVSISTVLCILGTLLAYMAVRALYMRYRHPLINIVALGAAIIITVLVVCDLPYAVYEPAAKIMTVFIGPATVALALPLYRYRQVLLRYVLAITGSVCAGAFVAMFSAGLIARLGGLPQEVVISIMPKSVSIPFAIEVAGLYGGIPSLAAAFVVATGTLGSLIGGWTLNLAGVADPFARGLSLGTVSHAQGTAAALQEGEEQGAMAGLALILAGIITAAIAPVVVWLVLRFPAIA</sequence>
<evidence type="ECO:0000256" key="2">
    <source>
        <dbReference type="ARBA" id="ARBA00022692"/>
    </source>
</evidence>
<evidence type="ECO:0000256" key="5">
    <source>
        <dbReference type="SAM" id="Phobius"/>
    </source>
</evidence>
<dbReference type="Proteomes" id="UP000182680">
    <property type="component" value="Unassembled WGS sequence"/>
</dbReference>
<proteinExistence type="predicted"/>
<dbReference type="GO" id="GO:0016020">
    <property type="term" value="C:membrane"/>
    <property type="evidence" value="ECO:0007669"/>
    <property type="project" value="UniProtKB-SubCell"/>
</dbReference>
<accession>A0AA94L2K2</accession>
<keyword evidence="2 5" id="KW-0812">Transmembrane</keyword>
<gene>
    <name evidence="6" type="ORF">SAMN02910291_01830</name>
</gene>
<feature type="transmembrane region" description="Helical" evidence="5">
    <location>
        <begin position="123"/>
        <end position="144"/>
    </location>
</feature>
<keyword evidence="3 5" id="KW-1133">Transmembrane helix</keyword>
<comment type="subcellular location">
    <subcellularLocation>
        <location evidence="1">Membrane</location>
        <topology evidence="1">Multi-pass membrane protein</topology>
    </subcellularLocation>
</comment>
<dbReference type="Pfam" id="PF04172">
    <property type="entry name" value="LrgB"/>
    <property type="match status" value="1"/>
</dbReference>
<evidence type="ECO:0000256" key="4">
    <source>
        <dbReference type="ARBA" id="ARBA00023136"/>
    </source>
</evidence>
<dbReference type="RefSeq" id="WP_072312011.1">
    <property type="nucleotide sequence ID" value="NZ_FPIW01000032.1"/>
</dbReference>
<feature type="transmembrane region" description="Helical" evidence="5">
    <location>
        <begin position="91"/>
        <end position="117"/>
    </location>
</feature>
<evidence type="ECO:0000313" key="6">
    <source>
        <dbReference type="EMBL" id="SFW55688.1"/>
    </source>
</evidence>
<reference evidence="7" key="1">
    <citation type="submission" date="2016-11" db="EMBL/GenBank/DDBJ databases">
        <authorList>
            <person name="Jaros S."/>
            <person name="Januszkiewicz K."/>
            <person name="Wedrychowicz H."/>
        </authorList>
    </citation>
    <scope>NUCLEOTIDE SEQUENCE [LARGE SCALE GENOMIC DNA]</scope>
    <source>
        <strain evidence="7">DSM 7057</strain>
    </source>
</reference>
<keyword evidence="4 5" id="KW-0472">Membrane</keyword>